<dbReference type="AlphaFoldDB" id="E9H8X4"/>
<evidence type="ECO:0000313" key="1">
    <source>
        <dbReference type="EMBL" id="EFX71821.1"/>
    </source>
</evidence>
<evidence type="ECO:0000313" key="2">
    <source>
        <dbReference type="Proteomes" id="UP000000305"/>
    </source>
</evidence>
<accession>E9H8X4</accession>
<organism evidence="1 2">
    <name type="scientific">Daphnia pulex</name>
    <name type="common">Water flea</name>
    <dbReference type="NCBI Taxonomy" id="6669"/>
    <lineage>
        <taxon>Eukaryota</taxon>
        <taxon>Metazoa</taxon>
        <taxon>Ecdysozoa</taxon>
        <taxon>Arthropoda</taxon>
        <taxon>Crustacea</taxon>
        <taxon>Branchiopoda</taxon>
        <taxon>Diplostraca</taxon>
        <taxon>Cladocera</taxon>
        <taxon>Anomopoda</taxon>
        <taxon>Daphniidae</taxon>
        <taxon>Daphnia</taxon>
    </lineage>
</organism>
<dbReference type="EMBL" id="GL732606">
    <property type="protein sequence ID" value="EFX71821.1"/>
    <property type="molecule type" value="Genomic_DNA"/>
</dbReference>
<dbReference type="InParanoid" id="E9H8X4"/>
<sequence>MFKRLSRSLLVDLSFSAMPVKDIDVVEGEGDENVIHSPSDSDVDEEVNYIEGLDQERKSPLLICSVCYGVFAEIAAFQVHNRSCSSTSRVTSYVT</sequence>
<reference evidence="1 2" key="1">
    <citation type="journal article" date="2011" name="Science">
        <title>The ecoresponsive genome of Daphnia pulex.</title>
        <authorList>
            <person name="Colbourne J.K."/>
            <person name="Pfrender M.E."/>
            <person name="Gilbert D."/>
            <person name="Thomas W.K."/>
            <person name="Tucker A."/>
            <person name="Oakley T.H."/>
            <person name="Tokishita S."/>
            <person name="Aerts A."/>
            <person name="Arnold G.J."/>
            <person name="Basu M.K."/>
            <person name="Bauer D.J."/>
            <person name="Caceres C.E."/>
            <person name="Carmel L."/>
            <person name="Casola C."/>
            <person name="Choi J.H."/>
            <person name="Detter J.C."/>
            <person name="Dong Q."/>
            <person name="Dusheyko S."/>
            <person name="Eads B.D."/>
            <person name="Frohlich T."/>
            <person name="Geiler-Samerotte K.A."/>
            <person name="Gerlach D."/>
            <person name="Hatcher P."/>
            <person name="Jogdeo S."/>
            <person name="Krijgsveld J."/>
            <person name="Kriventseva E.V."/>
            <person name="Kultz D."/>
            <person name="Laforsch C."/>
            <person name="Lindquist E."/>
            <person name="Lopez J."/>
            <person name="Manak J.R."/>
            <person name="Muller J."/>
            <person name="Pangilinan J."/>
            <person name="Patwardhan R.P."/>
            <person name="Pitluck S."/>
            <person name="Pritham E.J."/>
            <person name="Rechtsteiner A."/>
            <person name="Rho M."/>
            <person name="Rogozin I.B."/>
            <person name="Sakarya O."/>
            <person name="Salamov A."/>
            <person name="Schaack S."/>
            <person name="Shapiro H."/>
            <person name="Shiga Y."/>
            <person name="Skalitzky C."/>
            <person name="Smith Z."/>
            <person name="Souvorov A."/>
            <person name="Sung W."/>
            <person name="Tang Z."/>
            <person name="Tsuchiya D."/>
            <person name="Tu H."/>
            <person name="Vos H."/>
            <person name="Wang M."/>
            <person name="Wolf Y.I."/>
            <person name="Yamagata H."/>
            <person name="Yamada T."/>
            <person name="Ye Y."/>
            <person name="Shaw J.R."/>
            <person name="Andrews J."/>
            <person name="Crease T.J."/>
            <person name="Tang H."/>
            <person name="Lucas S.M."/>
            <person name="Robertson H.M."/>
            <person name="Bork P."/>
            <person name="Koonin E.V."/>
            <person name="Zdobnov E.M."/>
            <person name="Grigoriev I.V."/>
            <person name="Lynch M."/>
            <person name="Boore J.L."/>
        </authorList>
    </citation>
    <scope>NUCLEOTIDE SEQUENCE [LARGE SCALE GENOMIC DNA]</scope>
</reference>
<dbReference type="HOGENOM" id="CLU_2374925_0_0_1"/>
<protein>
    <submittedName>
        <fullName evidence="1">Uncharacterized protein</fullName>
    </submittedName>
</protein>
<dbReference type="KEGG" id="dpx:DAPPUDRAFT_255289"/>
<gene>
    <name evidence="1" type="ORF">DAPPUDRAFT_255289</name>
</gene>
<keyword evidence="2" id="KW-1185">Reference proteome</keyword>
<proteinExistence type="predicted"/>
<dbReference type="Proteomes" id="UP000000305">
    <property type="component" value="Unassembled WGS sequence"/>
</dbReference>
<name>E9H8X4_DAPPU</name>